<gene>
    <name evidence="3" type="ORF">FKW77_008105</name>
</gene>
<dbReference type="OrthoDB" id="194358at2759"/>
<dbReference type="STRING" id="50376.A0A517LG05"/>
<evidence type="ECO:0000313" key="3">
    <source>
        <dbReference type="EMBL" id="QDS74570.1"/>
    </source>
</evidence>
<feature type="region of interest" description="Disordered" evidence="1">
    <location>
        <begin position="286"/>
        <end position="347"/>
    </location>
</feature>
<dbReference type="Proteomes" id="UP000316270">
    <property type="component" value="Chromosome 11"/>
</dbReference>
<dbReference type="SUPFAM" id="SSF57959">
    <property type="entry name" value="Leucine zipper domain"/>
    <property type="match status" value="1"/>
</dbReference>
<evidence type="ECO:0000313" key="4">
    <source>
        <dbReference type="Proteomes" id="UP000316270"/>
    </source>
</evidence>
<dbReference type="PROSITE" id="PS00036">
    <property type="entry name" value="BZIP_BASIC"/>
    <property type="match status" value="1"/>
</dbReference>
<feature type="region of interest" description="Disordered" evidence="1">
    <location>
        <begin position="227"/>
        <end position="253"/>
    </location>
</feature>
<proteinExistence type="predicted"/>
<dbReference type="PANTHER" id="PTHR39607">
    <property type="entry name" value="XANTHOCILLIN BIOSYNTHESIS CLUSTER TRANSCRIPTION FACTOR XANC-RELATED"/>
    <property type="match status" value="1"/>
</dbReference>
<dbReference type="PANTHER" id="PTHR39607:SF1">
    <property type="entry name" value="B-ZIP TRANSCRIPTION FACTOR (EUROFUNG)"/>
    <property type="match status" value="1"/>
</dbReference>
<sequence>MPRPSRGEREDPKPPFWTLFVSSGLQPDWRPRSRRWRFGVVVRSCASESDAESKQANGFVKPVLCSAMAVSIPLGTQPFPFRPIIMALGWVKSFGDTIPKREKAEAPGDWSHRRAVPASLVSMQPPSQVTRYTTAMTFERPCGPWLSGPALQTNCGLQGSTSPVVGMADKCSLSPNCPTIYLFGCPASNYLIRIQFDPQCMSSSITTRTHSHTATSTTAVMNRQADYSQSYQAAPSHRYPSTSSAFSASANPNEDWTKISDLAERRRIQNRIAQRNYRKKLKKRLEDLERRAASSSASPEQKPAELAKQSPRRSPDASPNTRLESPDYSSFSSTSSQSTPPPYLTGYDERSMFAHQYTRQLSTSPPPFTYSSYEQPLAYSAYSQEMPYSTMSSSCGDLLPFPAYMQPLSSSDPTTLGGLDYPIKQEPMFDAEVNPFNMNYASMAGIDLNAAQSYTDSNPHVMPPSQQYHPR</sequence>
<dbReference type="AlphaFoldDB" id="A0A517LG05"/>
<dbReference type="InterPro" id="IPR046347">
    <property type="entry name" value="bZIP_sf"/>
</dbReference>
<dbReference type="Gene3D" id="1.20.5.170">
    <property type="match status" value="1"/>
</dbReference>
<accession>A0A517LG05</accession>
<feature type="compositionally biased region" description="Low complexity" evidence="1">
    <location>
        <begin position="326"/>
        <end position="338"/>
    </location>
</feature>
<keyword evidence="4" id="KW-1185">Reference proteome</keyword>
<reference evidence="3 4" key="1">
    <citation type="submission" date="2019-07" db="EMBL/GenBank/DDBJ databases">
        <title>Finished genome of Venturia effusa.</title>
        <authorList>
            <person name="Young C.A."/>
            <person name="Cox M.P."/>
            <person name="Ganley A.R.D."/>
            <person name="David W.J."/>
        </authorList>
    </citation>
    <scope>NUCLEOTIDE SEQUENCE [LARGE SCALE GENOMIC DNA]</scope>
    <source>
        <strain evidence="4">albino</strain>
    </source>
</reference>
<evidence type="ECO:0000259" key="2">
    <source>
        <dbReference type="PROSITE" id="PS00036"/>
    </source>
</evidence>
<dbReference type="InterPro" id="IPR004827">
    <property type="entry name" value="bZIP"/>
</dbReference>
<dbReference type="EMBL" id="CP042195">
    <property type="protein sequence ID" value="QDS74570.1"/>
    <property type="molecule type" value="Genomic_DNA"/>
</dbReference>
<protein>
    <recommendedName>
        <fullName evidence="2">BZIP domain-containing protein</fullName>
    </recommendedName>
</protein>
<dbReference type="GO" id="GO:0003700">
    <property type="term" value="F:DNA-binding transcription factor activity"/>
    <property type="evidence" value="ECO:0007669"/>
    <property type="project" value="InterPro"/>
</dbReference>
<dbReference type="CDD" id="cd14688">
    <property type="entry name" value="bZIP_YAP"/>
    <property type="match status" value="1"/>
</dbReference>
<feature type="domain" description="BZIP" evidence="2">
    <location>
        <begin position="265"/>
        <end position="280"/>
    </location>
</feature>
<name>A0A517LG05_9PEZI</name>
<organism evidence="3 4">
    <name type="scientific">Venturia effusa</name>
    <dbReference type="NCBI Taxonomy" id="50376"/>
    <lineage>
        <taxon>Eukaryota</taxon>
        <taxon>Fungi</taxon>
        <taxon>Dikarya</taxon>
        <taxon>Ascomycota</taxon>
        <taxon>Pezizomycotina</taxon>
        <taxon>Dothideomycetes</taxon>
        <taxon>Pleosporomycetidae</taxon>
        <taxon>Venturiales</taxon>
        <taxon>Venturiaceae</taxon>
        <taxon>Venturia</taxon>
    </lineage>
</organism>
<dbReference type="InterPro" id="IPR052635">
    <property type="entry name" value="Sec_Metab_Biosynth_Reg"/>
</dbReference>
<evidence type="ECO:0000256" key="1">
    <source>
        <dbReference type="SAM" id="MobiDB-lite"/>
    </source>
</evidence>